<organism evidence="3">
    <name type="scientific">Arabidopsis lyrata subsp. lyrata</name>
    <name type="common">Lyre-leaved rock-cress</name>
    <dbReference type="NCBI Taxonomy" id="81972"/>
    <lineage>
        <taxon>Eukaryota</taxon>
        <taxon>Viridiplantae</taxon>
        <taxon>Streptophyta</taxon>
        <taxon>Embryophyta</taxon>
        <taxon>Tracheophyta</taxon>
        <taxon>Spermatophyta</taxon>
        <taxon>Magnoliopsida</taxon>
        <taxon>eudicotyledons</taxon>
        <taxon>Gunneridae</taxon>
        <taxon>Pentapetalae</taxon>
        <taxon>rosids</taxon>
        <taxon>malvids</taxon>
        <taxon>Brassicales</taxon>
        <taxon>Brassicaceae</taxon>
        <taxon>Camelineae</taxon>
        <taxon>Arabidopsis</taxon>
    </lineage>
</organism>
<keyword evidence="3" id="KW-1185">Reference proteome</keyword>
<dbReference type="EMBL" id="GL348714">
    <property type="protein sequence ID" value="EFH62804.1"/>
    <property type="molecule type" value="Genomic_DNA"/>
</dbReference>
<evidence type="ECO:0000256" key="1">
    <source>
        <dbReference type="SAM" id="MobiDB-lite"/>
    </source>
</evidence>
<dbReference type="Proteomes" id="UP000008694">
    <property type="component" value="Unassembled WGS sequence"/>
</dbReference>
<gene>
    <name evidence="2" type="ORF">ARALYDRAFT_338229</name>
</gene>
<protein>
    <submittedName>
        <fullName evidence="2">Predicted protein</fullName>
    </submittedName>
</protein>
<dbReference type="HOGENOM" id="CLU_2052830_0_0_1"/>
<evidence type="ECO:0000313" key="3">
    <source>
        <dbReference type="Proteomes" id="UP000008694"/>
    </source>
</evidence>
<sequence>MVTWHLWRLRENRRSEVSCGNVMKEAVISLTQKREKGRRGERESHEEEERVGEVAQVVEITGGSISTCHGRGNSRWWSRIKLGADQRWKRRYVAHEFIANGLHMRLLVAPEEMSMGRRII</sequence>
<feature type="region of interest" description="Disordered" evidence="1">
    <location>
        <begin position="31"/>
        <end position="52"/>
    </location>
</feature>
<dbReference type="Gramene" id="fgenesh1_pg.C_scaffold_2000328">
    <property type="protein sequence ID" value="fgenesh1_pg.C_scaffold_2000328"/>
    <property type="gene ID" value="fgenesh1_pg.C_scaffold_2000328"/>
</dbReference>
<accession>D7KW11</accession>
<feature type="compositionally biased region" description="Basic and acidic residues" evidence="1">
    <location>
        <begin position="32"/>
        <end position="52"/>
    </location>
</feature>
<evidence type="ECO:0000313" key="2">
    <source>
        <dbReference type="EMBL" id="EFH62804.1"/>
    </source>
</evidence>
<name>D7KW11_ARALL</name>
<dbReference type="AlphaFoldDB" id="D7KW11"/>
<proteinExistence type="predicted"/>
<reference evidence="3" key="1">
    <citation type="journal article" date="2011" name="Nat. Genet.">
        <title>The Arabidopsis lyrata genome sequence and the basis of rapid genome size change.</title>
        <authorList>
            <person name="Hu T.T."/>
            <person name="Pattyn P."/>
            <person name="Bakker E.G."/>
            <person name="Cao J."/>
            <person name="Cheng J.-F."/>
            <person name="Clark R.M."/>
            <person name="Fahlgren N."/>
            <person name="Fawcett J.A."/>
            <person name="Grimwood J."/>
            <person name="Gundlach H."/>
            <person name="Haberer G."/>
            <person name="Hollister J.D."/>
            <person name="Ossowski S."/>
            <person name="Ottilar R.P."/>
            <person name="Salamov A.A."/>
            <person name="Schneeberger K."/>
            <person name="Spannagl M."/>
            <person name="Wang X."/>
            <person name="Yang L."/>
            <person name="Nasrallah M.E."/>
            <person name="Bergelson J."/>
            <person name="Carrington J.C."/>
            <person name="Gaut B.S."/>
            <person name="Schmutz J."/>
            <person name="Mayer K.F.X."/>
            <person name="Van de Peer Y."/>
            <person name="Grigoriev I.V."/>
            <person name="Nordborg M."/>
            <person name="Weigel D."/>
            <person name="Guo Y.-L."/>
        </authorList>
    </citation>
    <scope>NUCLEOTIDE SEQUENCE [LARGE SCALE GENOMIC DNA]</scope>
    <source>
        <strain evidence="3">cv. MN47</strain>
    </source>
</reference>